<evidence type="ECO:0000313" key="1">
    <source>
        <dbReference type="EMBL" id="GGN78436.1"/>
    </source>
</evidence>
<evidence type="ECO:0000313" key="2">
    <source>
        <dbReference type="Proteomes" id="UP000658127"/>
    </source>
</evidence>
<organism evidence="1 2">
    <name type="scientific">Nocardia rhizosphaerihabitans</name>
    <dbReference type="NCBI Taxonomy" id="1691570"/>
    <lineage>
        <taxon>Bacteria</taxon>
        <taxon>Bacillati</taxon>
        <taxon>Actinomycetota</taxon>
        <taxon>Actinomycetes</taxon>
        <taxon>Mycobacteriales</taxon>
        <taxon>Nocardiaceae</taxon>
        <taxon>Nocardia</taxon>
    </lineage>
</organism>
<accession>A0ABQ2KCX1</accession>
<protein>
    <submittedName>
        <fullName evidence="1">Uncharacterized protein</fullName>
    </submittedName>
</protein>
<dbReference type="EMBL" id="BMNE01000003">
    <property type="protein sequence ID" value="GGN78436.1"/>
    <property type="molecule type" value="Genomic_DNA"/>
</dbReference>
<sequence>MPTSLAADDRPDPGRWTARVHPLLAATEVVIVGWHSAFARPPAAGTKLAVFPETSDIDFGRRPVMGLVRIEHAALTHKIRDGIAIPQWVPDPIRDGLDAVSWRLMPAEPDGESWMIAGGAWAYSGHDAVLPVTVIDAAMFPPAVVRVYGHNPHTGREWIAAS</sequence>
<dbReference type="Proteomes" id="UP000658127">
    <property type="component" value="Unassembled WGS sequence"/>
</dbReference>
<comment type="caution">
    <text evidence="1">The sequence shown here is derived from an EMBL/GenBank/DDBJ whole genome shotgun (WGS) entry which is preliminary data.</text>
</comment>
<name>A0ABQ2KCX1_9NOCA</name>
<gene>
    <name evidence="1" type="ORF">GCM10011610_25930</name>
</gene>
<reference evidence="2" key="1">
    <citation type="journal article" date="2019" name="Int. J. Syst. Evol. Microbiol.">
        <title>The Global Catalogue of Microorganisms (GCM) 10K type strain sequencing project: providing services to taxonomists for standard genome sequencing and annotation.</title>
        <authorList>
            <consortium name="The Broad Institute Genomics Platform"/>
            <consortium name="The Broad Institute Genome Sequencing Center for Infectious Disease"/>
            <person name="Wu L."/>
            <person name="Ma J."/>
        </authorList>
    </citation>
    <scope>NUCLEOTIDE SEQUENCE [LARGE SCALE GENOMIC DNA]</scope>
    <source>
        <strain evidence="2">CGMCC 4.7329</strain>
    </source>
</reference>
<keyword evidence="2" id="KW-1185">Reference proteome</keyword>
<proteinExistence type="predicted"/>